<name>A0AAN8YFG6_SOLBU</name>
<organism evidence="1 2">
    <name type="scientific">Solanum bulbocastanum</name>
    <name type="common">Wild potato</name>
    <dbReference type="NCBI Taxonomy" id="147425"/>
    <lineage>
        <taxon>Eukaryota</taxon>
        <taxon>Viridiplantae</taxon>
        <taxon>Streptophyta</taxon>
        <taxon>Embryophyta</taxon>
        <taxon>Tracheophyta</taxon>
        <taxon>Spermatophyta</taxon>
        <taxon>Magnoliopsida</taxon>
        <taxon>eudicotyledons</taxon>
        <taxon>Gunneridae</taxon>
        <taxon>Pentapetalae</taxon>
        <taxon>asterids</taxon>
        <taxon>lamiids</taxon>
        <taxon>Solanales</taxon>
        <taxon>Solanaceae</taxon>
        <taxon>Solanoideae</taxon>
        <taxon>Solaneae</taxon>
        <taxon>Solanum</taxon>
    </lineage>
</organism>
<accession>A0AAN8YFG6</accession>
<protein>
    <submittedName>
        <fullName evidence="1">Uncharacterized protein</fullName>
    </submittedName>
</protein>
<evidence type="ECO:0000313" key="2">
    <source>
        <dbReference type="Proteomes" id="UP001371456"/>
    </source>
</evidence>
<gene>
    <name evidence="1" type="ORF">RDI58_010505</name>
</gene>
<keyword evidence="2" id="KW-1185">Reference proteome</keyword>
<dbReference type="AlphaFoldDB" id="A0AAN8YFG6"/>
<dbReference type="Proteomes" id="UP001371456">
    <property type="component" value="Unassembled WGS sequence"/>
</dbReference>
<dbReference type="EMBL" id="JBANQN010000004">
    <property type="protein sequence ID" value="KAK6791424.1"/>
    <property type="molecule type" value="Genomic_DNA"/>
</dbReference>
<proteinExistence type="predicted"/>
<comment type="caution">
    <text evidence="1">The sequence shown here is derived from an EMBL/GenBank/DDBJ whole genome shotgun (WGS) entry which is preliminary data.</text>
</comment>
<evidence type="ECO:0000313" key="1">
    <source>
        <dbReference type="EMBL" id="KAK6791424.1"/>
    </source>
</evidence>
<reference evidence="1 2" key="1">
    <citation type="submission" date="2024-02" db="EMBL/GenBank/DDBJ databases">
        <title>de novo genome assembly of Solanum bulbocastanum strain 11H21.</title>
        <authorList>
            <person name="Hosaka A.J."/>
        </authorList>
    </citation>
    <scope>NUCLEOTIDE SEQUENCE [LARGE SCALE GENOMIC DNA]</scope>
    <source>
        <tissue evidence="1">Young leaves</tissue>
    </source>
</reference>
<sequence>MQWKKIHCCFISKAKLKTIGFSISKLQSVEEFSRLTLSSSQSSQATLMLLSEQFFEVEYYRSRRFACQST</sequence>